<dbReference type="RefSeq" id="WP_174007215.1">
    <property type="nucleotide sequence ID" value="NZ_CP050898.1"/>
</dbReference>
<organism evidence="2 3">
    <name type="scientific">Agrobacterium pusense</name>
    <dbReference type="NCBI Taxonomy" id="648995"/>
    <lineage>
        <taxon>Bacteria</taxon>
        <taxon>Pseudomonadati</taxon>
        <taxon>Pseudomonadota</taxon>
        <taxon>Alphaproteobacteria</taxon>
        <taxon>Hyphomicrobiales</taxon>
        <taxon>Rhizobiaceae</taxon>
        <taxon>Rhizobium/Agrobacterium group</taxon>
        <taxon>Agrobacterium</taxon>
    </lineage>
</organism>
<evidence type="ECO:0000313" key="2">
    <source>
        <dbReference type="EMBL" id="QIX22394.1"/>
    </source>
</evidence>
<sequence length="123" mass="13438">MPRPRNPANEAGRAAQERYKAKLDATGGATTDAVDAAISAALALFRHEAETRGQSKNLERIEGIERMAASILVSRGGKPNPVLRAVHLRTRRLDVEELQRLANQPLDDGRPGPSSDLYNMTRP</sequence>
<evidence type="ECO:0000256" key="1">
    <source>
        <dbReference type="SAM" id="MobiDB-lite"/>
    </source>
</evidence>
<evidence type="ECO:0000313" key="3">
    <source>
        <dbReference type="Proteomes" id="UP000500870"/>
    </source>
</evidence>
<name>A0A6H0ZQV8_9HYPH</name>
<gene>
    <name evidence="2" type="ORF">FOB41_15190</name>
</gene>
<dbReference type="AlphaFoldDB" id="A0A6H0ZQV8"/>
<dbReference type="Proteomes" id="UP000500870">
    <property type="component" value="Chromosome 1"/>
</dbReference>
<protein>
    <submittedName>
        <fullName evidence="2">Uncharacterized protein</fullName>
    </submittedName>
</protein>
<accession>A0A6H0ZQV8</accession>
<reference evidence="2 3" key="1">
    <citation type="submission" date="2020-04" db="EMBL/GenBank/DDBJ databases">
        <title>FDA dAtabase for Regulatory Grade micrObial Sequences (FDA-ARGOS): Supporting development and validation of Infectious Disease Dx tests.</title>
        <authorList>
            <person name="Sciortino C."/>
            <person name="Tallon L."/>
            <person name="Sadzewicz L."/>
            <person name="Vavikolanu K."/>
            <person name="Mehta A."/>
            <person name="Aluvathingal J."/>
            <person name="Nadendla S."/>
            <person name="Nandy P."/>
            <person name="Geyer C."/>
            <person name="Yan Y."/>
            <person name="Sichtig H."/>
        </authorList>
    </citation>
    <scope>NUCLEOTIDE SEQUENCE [LARGE SCALE GENOMIC DNA]</scope>
    <source>
        <strain evidence="2 3">FDAARGOS_633</strain>
    </source>
</reference>
<proteinExistence type="predicted"/>
<feature type="region of interest" description="Disordered" evidence="1">
    <location>
        <begin position="99"/>
        <end position="123"/>
    </location>
</feature>
<dbReference type="EMBL" id="CP050898">
    <property type="protein sequence ID" value="QIX22394.1"/>
    <property type="molecule type" value="Genomic_DNA"/>
</dbReference>